<dbReference type="GO" id="GO:0071561">
    <property type="term" value="C:nucleus-vacuole junction"/>
    <property type="evidence" value="ECO:0007669"/>
    <property type="project" value="TreeGrafter"/>
</dbReference>
<dbReference type="PANTHER" id="PTHR17583">
    <property type="entry name" value="PHOSPHOINOSITIDE 3-KINASE REGULATORY SUBUNIT 4"/>
    <property type="match status" value="1"/>
</dbReference>
<dbReference type="PROSITE" id="PS50082">
    <property type="entry name" value="WD_REPEATS_2"/>
    <property type="match status" value="1"/>
</dbReference>
<feature type="compositionally biased region" description="Low complexity" evidence="2">
    <location>
        <begin position="361"/>
        <end position="370"/>
    </location>
</feature>
<feature type="region of interest" description="Disordered" evidence="2">
    <location>
        <begin position="404"/>
        <end position="426"/>
    </location>
</feature>
<dbReference type="EMBL" id="JASFZW010000006">
    <property type="protein sequence ID" value="KAK2077534.1"/>
    <property type="molecule type" value="Genomic_DNA"/>
</dbReference>
<gene>
    <name evidence="3" type="ORF">QBZ16_004379</name>
</gene>
<dbReference type="SUPFAM" id="SSF50998">
    <property type="entry name" value="Quinoprotein alcohol dehydrogenase-like"/>
    <property type="match status" value="1"/>
</dbReference>
<keyword evidence="4" id="KW-1185">Reference proteome</keyword>
<feature type="region of interest" description="Disordered" evidence="2">
    <location>
        <begin position="279"/>
        <end position="304"/>
    </location>
</feature>
<dbReference type="GO" id="GO:0034271">
    <property type="term" value="C:phosphatidylinositol 3-kinase complex, class III, type I"/>
    <property type="evidence" value="ECO:0007669"/>
    <property type="project" value="TreeGrafter"/>
</dbReference>
<dbReference type="SMART" id="SM00320">
    <property type="entry name" value="WD40"/>
    <property type="match status" value="3"/>
</dbReference>
<feature type="compositionally biased region" description="Low complexity" evidence="2">
    <location>
        <begin position="294"/>
        <end position="304"/>
    </location>
</feature>
<keyword evidence="1" id="KW-0853">WD repeat</keyword>
<feature type="compositionally biased region" description="Low complexity" evidence="2">
    <location>
        <begin position="1056"/>
        <end position="1080"/>
    </location>
</feature>
<feature type="compositionally biased region" description="Low complexity" evidence="2">
    <location>
        <begin position="329"/>
        <end position="341"/>
    </location>
</feature>
<evidence type="ECO:0000313" key="3">
    <source>
        <dbReference type="EMBL" id="KAK2077534.1"/>
    </source>
</evidence>
<feature type="repeat" description="WD" evidence="1">
    <location>
        <begin position="654"/>
        <end position="686"/>
    </location>
</feature>
<dbReference type="PROSITE" id="PS50294">
    <property type="entry name" value="WD_REPEATS_REGION"/>
    <property type="match status" value="1"/>
</dbReference>
<feature type="region of interest" description="Disordered" evidence="2">
    <location>
        <begin position="529"/>
        <end position="571"/>
    </location>
</feature>
<feature type="compositionally biased region" description="Low complexity" evidence="2">
    <location>
        <begin position="1029"/>
        <end position="1047"/>
    </location>
</feature>
<feature type="region of interest" description="Disordered" evidence="2">
    <location>
        <begin position="327"/>
        <end position="370"/>
    </location>
</feature>
<organism evidence="3 4">
    <name type="scientific">Prototheca wickerhamii</name>
    <dbReference type="NCBI Taxonomy" id="3111"/>
    <lineage>
        <taxon>Eukaryota</taxon>
        <taxon>Viridiplantae</taxon>
        <taxon>Chlorophyta</taxon>
        <taxon>core chlorophytes</taxon>
        <taxon>Trebouxiophyceae</taxon>
        <taxon>Chlorellales</taxon>
        <taxon>Chlorellaceae</taxon>
        <taxon>Prototheca</taxon>
    </lineage>
</organism>
<dbReference type="InterPro" id="IPR015943">
    <property type="entry name" value="WD40/YVTN_repeat-like_dom_sf"/>
</dbReference>
<dbReference type="Pfam" id="PF00400">
    <property type="entry name" value="WD40"/>
    <property type="match status" value="1"/>
</dbReference>
<sequence length="1147" mass="115509">MFAGPARAPRRCARPRVLGSLDPGAVPPGEVGVVAEYVLPSLSLLPRVRSRAVRAEHAAGLAALGLAGQAFLQAGGEGAAPGARPGRVGALRELLAGAAAEVLGAGGVQSAAQHAAQEPYGALPAAAPKLALLGTLGDLAAVLGPRETADALLPPLLALFAANAARGAAAREPLRALLAGLPAATGGLGPEGTAGLVLPFLERIAVDGGWRAAPGAKAADEAGSDAVLAEALGALAALTQRGLLRRRPLLALVARICQGPGRGGAGGRHARLGAQRRGPLPAPALPLHRRARGHAGPARGRRAPACARRARGAAGPAHRALVRLRAQRPARPGQPGAGAAARPRHAVSVPGPHTSEPATELGGAPSPGALAPAQSLASSLLVTPRLPSQLLRMSSLSLEDVTLSMPRSQTRLPRHHGRGPSAPGLSRSALQTAIHAAPAAAQASRGAASVHAGALGGARGPGRRAGAALGAGLARSALSASAGSLAAPVTSYSVDVDPAFLQPDRSFFSAALQQTALFEDSVATACGADGGAMSKGPSQDDDDVGEAPSTPASPLASPARPRSPTLSAASFSRRPSAASLLVSRAKRVNRLADPVTSALALGAAEGAMPGEAPEPAVAGLQGAMHAALTTELSMQSMTAMESTWAPAGALVAHLPEHQGAVTALAAATTGLFFVSTSEDGTAKVWDGRRLDRETLFRSRLTYAGHQAGKSSPAPSIGSVFAAANPVTAAAALPGGAGTVVTGAEDGGVHAWRVERTASASAARHRRASASAAALSGVTVLRRRDAEGPGPGATLCLLPWGPQAALQSHARRGLSAWDLRAPDLAWQLPFDPGQGTLCAVAAPPELGWDGGAGRDWVLTGSSRGVVTVWDLRFRLPVLSWRLAGEAPVDALALASPAVALAAAGGEAASPAGSPTSSVSAASACVPHVFVAAGDGEVGLWDVGEGRPRRVMICARDAAAAGGGSSASLAARSAHLRASAPCSPLAPALSTPRALGVPSLAGPRARRRACARCWPRPAACSAPAATASSAAGTARPAPAAPTSCPGRSTPRARPRRTPPSATRTVRSAWSRAAAPCRSWRSACRARSRTRRRPPTARRPAASWTRRRRSTTSRPSRPWRGWMCPTARTAPAPCSSRPRPTASSRPGNKW</sequence>
<feature type="compositionally biased region" description="Low complexity" evidence="2">
    <location>
        <begin position="1124"/>
        <end position="1147"/>
    </location>
</feature>
<dbReference type="PANTHER" id="PTHR17583:SF0">
    <property type="entry name" value="PHOSPHOINOSITIDE 3-KINASE REGULATORY SUBUNIT 4"/>
    <property type="match status" value="1"/>
</dbReference>
<dbReference type="AlphaFoldDB" id="A0AAD9MGU4"/>
<accession>A0AAD9MGU4</accession>
<evidence type="ECO:0000313" key="4">
    <source>
        <dbReference type="Proteomes" id="UP001255856"/>
    </source>
</evidence>
<dbReference type="InterPro" id="IPR045162">
    <property type="entry name" value="Vps15-like"/>
</dbReference>
<proteinExistence type="predicted"/>
<dbReference type="GO" id="GO:0006623">
    <property type="term" value="P:protein targeting to vacuole"/>
    <property type="evidence" value="ECO:0007669"/>
    <property type="project" value="TreeGrafter"/>
</dbReference>
<comment type="caution">
    <text evidence="3">The sequence shown here is derived from an EMBL/GenBank/DDBJ whole genome shotgun (WGS) entry which is preliminary data.</text>
</comment>
<feature type="region of interest" description="Disordered" evidence="2">
    <location>
        <begin position="1029"/>
        <end position="1147"/>
    </location>
</feature>
<feature type="compositionally biased region" description="Low complexity" evidence="2">
    <location>
        <begin position="547"/>
        <end position="571"/>
    </location>
</feature>
<evidence type="ECO:0000256" key="1">
    <source>
        <dbReference type="PROSITE-ProRule" id="PRU00221"/>
    </source>
</evidence>
<dbReference type="GO" id="GO:0034272">
    <property type="term" value="C:phosphatidylinositol 3-kinase complex, class III, type II"/>
    <property type="evidence" value="ECO:0007669"/>
    <property type="project" value="TreeGrafter"/>
</dbReference>
<reference evidence="3" key="1">
    <citation type="submission" date="2021-01" db="EMBL/GenBank/DDBJ databases">
        <authorList>
            <person name="Eckstrom K.M.E."/>
        </authorList>
    </citation>
    <scope>NUCLEOTIDE SEQUENCE</scope>
    <source>
        <strain evidence="3">UVCC 0001</strain>
    </source>
</reference>
<dbReference type="InterPro" id="IPR001680">
    <property type="entry name" value="WD40_rpt"/>
</dbReference>
<dbReference type="GO" id="GO:0005770">
    <property type="term" value="C:late endosome"/>
    <property type="evidence" value="ECO:0007669"/>
    <property type="project" value="TreeGrafter"/>
</dbReference>
<protein>
    <submittedName>
        <fullName evidence="3">Uncharacterized protein</fullName>
    </submittedName>
</protein>
<dbReference type="Gene3D" id="2.130.10.10">
    <property type="entry name" value="YVTN repeat-like/Quinoprotein amine dehydrogenase"/>
    <property type="match status" value="2"/>
</dbReference>
<dbReference type="InterPro" id="IPR011047">
    <property type="entry name" value="Quinoprotein_ADH-like_sf"/>
</dbReference>
<dbReference type="GO" id="GO:0004674">
    <property type="term" value="F:protein serine/threonine kinase activity"/>
    <property type="evidence" value="ECO:0007669"/>
    <property type="project" value="InterPro"/>
</dbReference>
<dbReference type="GO" id="GO:0016236">
    <property type="term" value="P:macroautophagy"/>
    <property type="evidence" value="ECO:0007669"/>
    <property type="project" value="InterPro"/>
</dbReference>
<name>A0AAD9MGU4_PROWI</name>
<evidence type="ECO:0000256" key="2">
    <source>
        <dbReference type="SAM" id="MobiDB-lite"/>
    </source>
</evidence>
<feature type="compositionally biased region" description="Basic residues" evidence="2">
    <location>
        <begin position="1081"/>
        <end position="1093"/>
    </location>
</feature>
<dbReference type="GO" id="GO:0045324">
    <property type="term" value="P:late endosome to vacuole transport"/>
    <property type="evidence" value="ECO:0007669"/>
    <property type="project" value="InterPro"/>
</dbReference>
<dbReference type="Proteomes" id="UP001255856">
    <property type="component" value="Unassembled WGS sequence"/>
</dbReference>